<name>A0AAE0SJ35_9BIVA</name>
<evidence type="ECO:0000313" key="2">
    <source>
        <dbReference type="Proteomes" id="UP001195483"/>
    </source>
</evidence>
<accession>A0AAE0SJ35</accession>
<dbReference type="Proteomes" id="UP001195483">
    <property type="component" value="Unassembled WGS sequence"/>
</dbReference>
<comment type="caution">
    <text evidence="1">The sequence shown here is derived from an EMBL/GenBank/DDBJ whole genome shotgun (WGS) entry which is preliminary data.</text>
</comment>
<protein>
    <submittedName>
        <fullName evidence="1">Uncharacterized protein</fullName>
    </submittedName>
</protein>
<evidence type="ECO:0000313" key="1">
    <source>
        <dbReference type="EMBL" id="KAK3592854.1"/>
    </source>
</evidence>
<sequence>MPNQPTDIAMMGIKHNPIDMTRQPTNITPMVIKNISIDMPKLPTTIADKNWTDEYQTYSQEYAKIADSIRLMGYAETADKHWADGYQTHSYSYAETADKQWTDERTKNIGLMNIKHIPKGMPRQPTTLRRWISNVNEYQTYSHGYADTADNHWADEYQTHSQGYDETADKHWADEYQTHSNGRAETADNIRMMGINYIPLDRLTQPTTLV</sequence>
<reference evidence="1" key="1">
    <citation type="journal article" date="2021" name="Genome Biol. Evol.">
        <title>A High-Quality Reference Genome for a Parasitic Bivalve with Doubly Uniparental Inheritance (Bivalvia: Unionida).</title>
        <authorList>
            <person name="Smith C.H."/>
        </authorList>
    </citation>
    <scope>NUCLEOTIDE SEQUENCE</scope>
    <source>
        <strain evidence="1">CHS0354</strain>
    </source>
</reference>
<reference evidence="1" key="2">
    <citation type="journal article" date="2021" name="Genome Biol. Evol.">
        <title>Developing a high-quality reference genome for a parasitic bivalve with doubly uniparental inheritance (Bivalvia: Unionida).</title>
        <authorList>
            <person name="Smith C.H."/>
        </authorList>
    </citation>
    <scope>NUCLEOTIDE SEQUENCE</scope>
    <source>
        <strain evidence="1">CHS0354</strain>
        <tissue evidence="1">Mantle</tissue>
    </source>
</reference>
<keyword evidence="2" id="KW-1185">Reference proteome</keyword>
<organism evidence="1 2">
    <name type="scientific">Potamilus streckersoni</name>
    <dbReference type="NCBI Taxonomy" id="2493646"/>
    <lineage>
        <taxon>Eukaryota</taxon>
        <taxon>Metazoa</taxon>
        <taxon>Spiralia</taxon>
        <taxon>Lophotrochozoa</taxon>
        <taxon>Mollusca</taxon>
        <taxon>Bivalvia</taxon>
        <taxon>Autobranchia</taxon>
        <taxon>Heteroconchia</taxon>
        <taxon>Palaeoheterodonta</taxon>
        <taxon>Unionida</taxon>
        <taxon>Unionoidea</taxon>
        <taxon>Unionidae</taxon>
        <taxon>Ambleminae</taxon>
        <taxon>Lampsilini</taxon>
        <taxon>Potamilus</taxon>
    </lineage>
</organism>
<dbReference type="AlphaFoldDB" id="A0AAE0SJ35"/>
<gene>
    <name evidence="1" type="ORF">CHS0354_028934</name>
</gene>
<dbReference type="EMBL" id="JAEAOA010001734">
    <property type="protein sequence ID" value="KAK3592854.1"/>
    <property type="molecule type" value="Genomic_DNA"/>
</dbReference>
<proteinExistence type="predicted"/>
<reference evidence="1" key="3">
    <citation type="submission" date="2023-05" db="EMBL/GenBank/DDBJ databases">
        <authorList>
            <person name="Smith C.H."/>
        </authorList>
    </citation>
    <scope>NUCLEOTIDE SEQUENCE</scope>
    <source>
        <strain evidence="1">CHS0354</strain>
        <tissue evidence="1">Mantle</tissue>
    </source>
</reference>